<dbReference type="Proteomes" id="UP000294194">
    <property type="component" value="Unassembled WGS sequence"/>
</dbReference>
<dbReference type="EMBL" id="SISG01000002">
    <property type="protein sequence ID" value="TBN55479.1"/>
    <property type="molecule type" value="Genomic_DNA"/>
</dbReference>
<dbReference type="AlphaFoldDB" id="A0A4Q9GM23"/>
<evidence type="ECO:0000256" key="1">
    <source>
        <dbReference type="SAM" id="SignalP"/>
    </source>
</evidence>
<keyword evidence="1" id="KW-0732">Signal</keyword>
<protein>
    <recommendedName>
        <fullName evidence="4">DUF3558 domain-containing protein</fullName>
    </recommendedName>
</protein>
<dbReference type="PROSITE" id="PS51257">
    <property type="entry name" value="PROKAR_LIPOPROTEIN"/>
    <property type="match status" value="1"/>
</dbReference>
<accession>A0A4Q9GM23</accession>
<dbReference type="RefSeq" id="WP_130983050.1">
    <property type="nucleotide sequence ID" value="NZ_SISG01000002.1"/>
</dbReference>
<feature type="chain" id="PRO_5020289768" description="DUF3558 domain-containing protein" evidence="1">
    <location>
        <begin position="21"/>
        <end position="182"/>
    </location>
</feature>
<sequence length="182" mass="19124">MVKGDRIFRASLVVLSIALAATLSGCGEDTASGERIVDTKGPTQILRNDAASRVDESMLLSADRKTDISESCGLEAKDPDGLMRYWHSGINLNLDTSSAESAQSEGEKLVASYVSEDWEATTQSGSDGSTTILENKASEQEIRVTVTNGGSGGLGAMITVDVYGPCVETGGPDSEEIKNLES</sequence>
<reference evidence="3" key="1">
    <citation type="submission" date="2019-02" db="EMBL/GenBank/DDBJ databases">
        <title>Glaciihabitans arcticus sp. nov., a psychrotolerant bacterium isolated from polar soil.</title>
        <authorList>
            <person name="Dahal R.H."/>
        </authorList>
    </citation>
    <scope>NUCLEOTIDE SEQUENCE [LARGE SCALE GENOMIC DNA]</scope>
    <source>
        <strain evidence="3">RP-3-7</strain>
    </source>
</reference>
<keyword evidence="3" id="KW-1185">Reference proteome</keyword>
<comment type="caution">
    <text evidence="2">The sequence shown here is derived from an EMBL/GenBank/DDBJ whole genome shotgun (WGS) entry which is preliminary data.</text>
</comment>
<gene>
    <name evidence="2" type="ORF">EYE40_14855</name>
</gene>
<proteinExistence type="predicted"/>
<name>A0A4Q9GM23_9MICO</name>
<evidence type="ECO:0008006" key="4">
    <source>
        <dbReference type="Google" id="ProtNLM"/>
    </source>
</evidence>
<organism evidence="2 3">
    <name type="scientific">Glaciihabitans arcticus</name>
    <dbReference type="NCBI Taxonomy" id="2668039"/>
    <lineage>
        <taxon>Bacteria</taxon>
        <taxon>Bacillati</taxon>
        <taxon>Actinomycetota</taxon>
        <taxon>Actinomycetes</taxon>
        <taxon>Micrococcales</taxon>
        <taxon>Microbacteriaceae</taxon>
        <taxon>Glaciihabitans</taxon>
    </lineage>
</organism>
<evidence type="ECO:0000313" key="3">
    <source>
        <dbReference type="Proteomes" id="UP000294194"/>
    </source>
</evidence>
<feature type="signal peptide" evidence="1">
    <location>
        <begin position="1"/>
        <end position="20"/>
    </location>
</feature>
<evidence type="ECO:0000313" key="2">
    <source>
        <dbReference type="EMBL" id="TBN55479.1"/>
    </source>
</evidence>